<evidence type="ECO:0000256" key="4">
    <source>
        <dbReference type="ARBA" id="ARBA00022825"/>
    </source>
</evidence>
<comment type="similarity">
    <text evidence="1 5">Belongs to the peptidase S41A family.</text>
</comment>
<evidence type="ECO:0000313" key="10">
    <source>
        <dbReference type="Proteomes" id="UP000008461"/>
    </source>
</evidence>
<reference evidence="9 10" key="1">
    <citation type="journal article" date="2011" name="Stand. Genomic Sci.">
        <title>Complete genome sequence of Haliscomenobacter hydrossis type strain (O).</title>
        <authorList>
            <consortium name="US DOE Joint Genome Institute (JGI-PGF)"/>
            <person name="Daligault H."/>
            <person name="Lapidus A."/>
            <person name="Zeytun A."/>
            <person name="Nolan M."/>
            <person name="Lucas S."/>
            <person name="Del Rio T.G."/>
            <person name="Tice H."/>
            <person name="Cheng J.F."/>
            <person name="Tapia R."/>
            <person name="Han C."/>
            <person name="Goodwin L."/>
            <person name="Pitluck S."/>
            <person name="Liolios K."/>
            <person name="Pagani I."/>
            <person name="Ivanova N."/>
            <person name="Huntemann M."/>
            <person name="Mavromatis K."/>
            <person name="Mikhailova N."/>
            <person name="Pati A."/>
            <person name="Chen A."/>
            <person name="Palaniappan K."/>
            <person name="Land M."/>
            <person name="Hauser L."/>
            <person name="Brambilla E.M."/>
            <person name="Rohde M."/>
            <person name="Verbarg S."/>
            <person name="Goker M."/>
            <person name="Bristow J."/>
            <person name="Eisen J.A."/>
            <person name="Markowitz V."/>
            <person name="Hugenholtz P."/>
            <person name="Kyrpides N.C."/>
            <person name="Klenk H.P."/>
            <person name="Woyke T."/>
        </authorList>
    </citation>
    <scope>NUCLEOTIDE SEQUENCE [LARGE SCALE GENOMIC DNA]</scope>
    <source>
        <strain evidence="10">ATCC 27775 / DSM 1100 / LMG 10767 / O</strain>
    </source>
</reference>
<dbReference type="Pfam" id="PF03572">
    <property type="entry name" value="Peptidase_S41"/>
    <property type="match status" value="1"/>
</dbReference>
<dbReference type="InterPro" id="IPR029045">
    <property type="entry name" value="ClpP/crotonase-like_dom_sf"/>
</dbReference>
<dbReference type="InterPro" id="IPR036034">
    <property type="entry name" value="PDZ_sf"/>
</dbReference>
<dbReference type="InterPro" id="IPR004447">
    <property type="entry name" value="Peptidase_S41A"/>
</dbReference>
<keyword evidence="6" id="KW-1133">Transmembrane helix</keyword>
<dbReference type="Gene3D" id="3.30.750.44">
    <property type="match status" value="1"/>
</dbReference>
<keyword evidence="4 5" id="KW-0720">Serine protease</keyword>
<name>F4KWS8_HALH1</name>
<keyword evidence="2 5" id="KW-0645">Protease</keyword>
<keyword evidence="3 5" id="KW-0378">Hydrolase</keyword>
<dbReference type="RefSeq" id="WP_013767099.1">
    <property type="nucleotide sequence ID" value="NC_015510.1"/>
</dbReference>
<evidence type="ECO:0000256" key="5">
    <source>
        <dbReference type="RuleBase" id="RU004404"/>
    </source>
</evidence>
<dbReference type="InterPro" id="IPR001478">
    <property type="entry name" value="PDZ"/>
</dbReference>
<dbReference type="KEGG" id="hhy:Halhy_4727"/>
<dbReference type="PANTHER" id="PTHR32060:SF30">
    <property type="entry name" value="CARBOXY-TERMINAL PROCESSING PROTEASE CTPA"/>
    <property type="match status" value="1"/>
</dbReference>
<dbReference type="EMBL" id="CP002691">
    <property type="protein sequence ID" value="AEE52561.1"/>
    <property type="molecule type" value="Genomic_DNA"/>
</dbReference>
<dbReference type="Proteomes" id="UP000008461">
    <property type="component" value="Chromosome"/>
</dbReference>
<evidence type="ECO:0000313" key="9">
    <source>
        <dbReference type="EMBL" id="AEE52561.1"/>
    </source>
</evidence>
<dbReference type="OrthoDB" id="9812068at2"/>
<evidence type="ECO:0000256" key="1">
    <source>
        <dbReference type="ARBA" id="ARBA00009179"/>
    </source>
</evidence>
<organism evidence="9 10">
    <name type="scientific">Haliscomenobacter hydrossis (strain ATCC 27775 / DSM 1100 / LMG 10767 / O)</name>
    <dbReference type="NCBI Taxonomy" id="760192"/>
    <lineage>
        <taxon>Bacteria</taxon>
        <taxon>Pseudomonadati</taxon>
        <taxon>Bacteroidota</taxon>
        <taxon>Saprospiria</taxon>
        <taxon>Saprospirales</taxon>
        <taxon>Haliscomenobacteraceae</taxon>
        <taxon>Haliscomenobacter</taxon>
    </lineage>
</organism>
<protein>
    <submittedName>
        <fullName evidence="9">Carboxyl-terminal protease</fullName>
    </submittedName>
</protein>
<dbReference type="SMART" id="SM00228">
    <property type="entry name" value="PDZ"/>
    <property type="match status" value="1"/>
</dbReference>
<dbReference type="CDD" id="cd06782">
    <property type="entry name" value="cpPDZ_CPP-like"/>
    <property type="match status" value="1"/>
</dbReference>
<dbReference type="SUPFAM" id="SSF50156">
    <property type="entry name" value="PDZ domain-like"/>
    <property type="match status" value="1"/>
</dbReference>
<dbReference type="HOGENOM" id="CLU_017295_2_1_10"/>
<keyword evidence="10" id="KW-1185">Reference proteome</keyword>
<dbReference type="AlphaFoldDB" id="F4KWS8"/>
<evidence type="ECO:0000259" key="8">
    <source>
        <dbReference type="SMART" id="SM00245"/>
    </source>
</evidence>
<dbReference type="Gene3D" id="3.90.226.10">
    <property type="entry name" value="2-enoyl-CoA Hydratase, Chain A, domain 1"/>
    <property type="match status" value="1"/>
</dbReference>
<gene>
    <name evidence="9" type="ordered locus">Halhy_4727</name>
</gene>
<feature type="transmembrane region" description="Helical" evidence="6">
    <location>
        <begin position="12"/>
        <end position="32"/>
    </location>
</feature>
<dbReference type="Gene3D" id="2.30.42.10">
    <property type="match status" value="1"/>
</dbReference>
<dbReference type="GO" id="GO:0007165">
    <property type="term" value="P:signal transduction"/>
    <property type="evidence" value="ECO:0007669"/>
    <property type="project" value="TreeGrafter"/>
</dbReference>
<dbReference type="Pfam" id="PF13180">
    <property type="entry name" value="PDZ_2"/>
    <property type="match status" value="1"/>
</dbReference>
<feature type="domain" description="Tail specific protease" evidence="8">
    <location>
        <begin position="190"/>
        <end position="379"/>
    </location>
</feature>
<keyword evidence="6" id="KW-0472">Membrane</keyword>
<evidence type="ECO:0000256" key="3">
    <source>
        <dbReference type="ARBA" id="ARBA00022801"/>
    </source>
</evidence>
<dbReference type="GO" id="GO:0008236">
    <property type="term" value="F:serine-type peptidase activity"/>
    <property type="evidence" value="ECO:0007669"/>
    <property type="project" value="UniProtKB-KW"/>
</dbReference>
<dbReference type="GO" id="GO:0006508">
    <property type="term" value="P:proteolysis"/>
    <property type="evidence" value="ECO:0007669"/>
    <property type="project" value="UniProtKB-KW"/>
</dbReference>
<feature type="domain" description="PDZ" evidence="7">
    <location>
        <begin position="115"/>
        <end position="188"/>
    </location>
</feature>
<evidence type="ECO:0000259" key="7">
    <source>
        <dbReference type="SMART" id="SM00228"/>
    </source>
</evidence>
<proteinExistence type="inferred from homology"/>
<dbReference type="eggNOG" id="COG0793">
    <property type="taxonomic scope" value="Bacteria"/>
</dbReference>
<dbReference type="InterPro" id="IPR005151">
    <property type="entry name" value="Tail-specific_protease"/>
</dbReference>
<sequence>MLTRPNDFRNKVQIWLPLLLAVVLVLGILIGMRLPQSAASLKVSKAESYHNYRQREGKIEELLRYIEAKYVDKVDRDKLVDEAIQKLMAQLDPHSSYIPADELEEVNEQLDGKFDGIGVEFLIVKDTAVVVAPMSGGPSETAGILPGDKIIKVGDSLVVGEKLSNQKIVGLLRGDKGSKVQLSVWRGGENKMHRYTITRAQIPVKSVEAAYMIRDRVGYIRINRFTAQTDKEFLESMRILSEQGHMKDLVLDLRGNPGGYMQMATNMLSQLFPNKGNLLVYTQGRASQKAEFNSNGRVFYPIDKIAVLIDEGSASASEIVAGAIQDNDRGIIVGRRSFGKGLVQEQYQLTDGSALRLTIARYFTPSGRSIQKAYDNGSEVYDQDVEERFKNGELLSANKIAIKDSTKYYTTNGRVVYGGGGIIPDVFVPLDTIQINDFFLDARQMIPAFVLKYLDKSRREQLAKMGLITFQKKFNPDEQLLKDFQAYTVQNGLSGKSVQWSLTQKEIARYLKARIAKHLFDDKGFYAVLNQEDPTVQAALKSIKGGKNDE</sequence>
<keyword evidence="6" id="KW-0812">Transmembrane</keyword>
<dbReference type="GO" id="GO:0030288">
    <property type="term" value="C:outer membrane-bounded periplasmic space"/>
    <property type="evidence" value="ECO:0007669"/>
    <property type="project" value="TreeGrafter"/>
</dbReference>
<dbReference type="SUPFAM" id="SSF52096">
    <property type="entry name" value="ClpP/crotonase"/>
    <property type="match status" value="1"/>
</dbReference>
<dbReference type="NCBIfam" id="TIGR00225">
    <property type="entry name" value="prc"/>
    <property type="match status" value="1"/>
</dbReference>
<dbReference type="GO" id="GO:0004175">
    <property type="term" value="F:endopeptidase activity"/>
    <property type="evidence" value="ECO:0007669"/>
    <property type="project" value="TreeGrafter"/>
</dbReference>
<dbReference type="STRING" id="760192.Halhy_4727"/>
<dbReference type="PANTHER" id="PTHR32060">
    <property type="entry name" value="TAIL-SPECIFIC PROTEASE"/>
    <property type="match status" value="1"/>
</dbReference>
<dbReference type="InterPro" id="IPR055210">
    <property type="entry name" value="CtpA/B_N"/>
</dbReference>
<dbReference type="Pfam" id="PF22694">
    <property type="entry name" value="CtpB_N-like"/>
    <property type="match status" value="1"/>
</dbReference>
<dbReference type="SMART" id="SM00245">
    <property type="entry name" value="TSPc"/>
    <property type="match status" value="1"/>
</dbReference>
<evidence type="ECO:0000256" key="6">
    <source>
        <dbReference type="SAM" id="Phobius"/>
    </source>
</evidence>
<dbReference type="CDD" id="cd07560">
    <property type="entry name" value="Peptidase_S41_CPP"/>
    <property type="match status" value="1"/>
</dbReference>
<accession>F4KWS8</accession>
<evidence type="ECO:0000256" key="2">
    <source>
        <dbReference type="ARBA" id="ARBA00022670"/>
    </source>
</evidence>
<reference key="2">
    <citation type="submission" date="2011-04" db="EMBL/GenBank/DDBJ databases">
        <title>Complete sequence of chromosome of Haliscomenobacter hydrossis DSM 1100.</title>
        <authorList>
            <consortium name="US DOE Joint Genome Institute (JGI-PGF)"/>
            <person name="Lucas S."/>
            <person name="Han J."/>
            <person name="Lapidus A."/>
            <person name="Bruce D."/>
            <person name="Goodwin L."/>
            <person name="Pitluck S."/>
            <person name="Peters L."/>
            <person name="Kyrpides N."/>
            <person name="Mavromatis K."/>
            <person name="Ivanova N."/>
            <person name="Ovchinnikova G."/>
            <person name="Pagani I."/>
            <person name="Daligault H."/>
            <person name="Detter J.C."/>
            <person name="Han C."/>
            <person name="Land M."/>
            <person name="Hauser L."/>
            <person name="Markowitz V."/>
            <person name="Cheng J.-F."/>
            <person name="Hugenholtz P."/>
            <person name="Woyke T."/>
            <person name="Wu D."/>
            <person name="Verbarg S."/>
            <person name="Frueling A."/>
            <person name="Brambilla E."/>
            <person name="Klenk H.-P."/>
            <person name="Eisen J.A."/>
        </authorList>
    </citation>
    <scope>NUCLEOTIDE SEQUENCE</scope>
    <source>
        <strain>DSM 1100</strain>
    </source>
</reference>